<comment type="similarity">
    <text evidence="2">Belongs to the bacterial solute-binding protein 2 family.</text>
</comment>
<reference evidence="5 6" key="1">
    <citation type="submission" date="2019-03" db="EMBL/GenBank/DDBJ databases">
        <title>Genomic Encyclopedia of Archaeal and Bacterial Type Strains, Phase II (KMG-II): from individual species to whole genera.</title>
        <authorList>
            <person name="Goeker M."/>
        </authorList>
    </citation>
    <scope>NUCLEOTIDE SEQUENCE [LARGE SCALE GENOMIC DNA]</scope>
    <source>
        <strain evidence="5 6">ATCC 25309</strain>
    </source>
</reference>
<dbReference type="CDD" id="cd19991">
    <property type="entry name" value="PBP1_ABC_xylose_binding"/>
    <property type="match status" value="1"/>
</dbReference>
<protein>
    <submittedName>
        <fullName evidence="5">Xylose-binding protein</fullName>
    </submittedName>
</protein>
<comment type="subcellular location">
    <subcellularLocation>
        <location evidence="1">Cell envelope</location>
    </subcellularLocation>
</comment>
<feature type="domain" description="Periplasmic binding protein" evidence="4">
    <location>
        <begin position="41"/>
        <end position="301"/>
    </location>
</feature>
<dbReference type="GO" id="GO:0030288">
    <property type="term" value="C:outer membrane-bounded periplasmic space"/>
    <property type="evidence" value="ECO:0007669"/>
    <property type="project" value="TreeGrafter"/>
</dbReference>
<dbReference type="PANTHER" id="PTHR30036">
    <property type="entry name" value="D-XYLOSE-BINDING PERIPLASMIC PROTEIN"/>
    <property type="match status" value="1"/>
</dbReference>
<evidence type="ECO:0000256" key="3">
    <source>
        <dbReference type="ARBA" id="ARBA00022729"/>
    </source>
</evidence>
<evidence type="ECO:0000313" key="5">
    <source>
        <dbReference type="EMBL" id="TDU63080.1"/>
    </source>
</evidence>
<dbReference type="PANTHER" id="PTHR30036:SF1">
    <property type="entry name" value="D-XYLOSE-BINDING PERIPLASMIC PROTEIN"/>
    <property type="match status" value="1"/>
</dbReference>
<comment type="caution">
    <text evidence="5">The sequence shown here is derived from an EMBL/GenBank/DDBJ whole genome shotgun (WGS) entry which is preliminary data.</text>
</comment>
<evidence type="ECO:0000313" key="6">
    <source>
        <dbReference type="Proteomes" id="UP000295662"/>
    </source>
</evidence>
<dbReference type="InterPro" id="IPR028082">
    <property type="entry name" value="Peripla_BP_I"/>
</dbReference>
<keyword evidence="3" id="KW-0732">Signal</keyword>
<dbReference type="Pfam" id="PF13407">
    <property type="entry name" value="Peripla_BP_4"/>
    <property type="match status" value="1"/>
</dbReference>
<keyword evidence="6" id="KW-1185">Reference proteome</keyword>
<dbReference type="SUPFAM" id="SSF53822">
    <property type="entry name" value="Periplasmic binding protein-like I"/>
    <property type="match status" value="1"/>
</dbReference>
<organism evidence="5 6">
    <name type="scientific">Prosthecobacter fusiformis</name>
    <dbReference type="NCBI Taxonomy" id="48464"/>
    <lineage>
        <taxon>Bacteria</taxon>
        <taxon>Pseudomonadati</taxon>
        <taxon>Verrucomicrobiota</taxon>
        <taxon>Verrucomicrobiia</taxon>
        <taxon>Verrucomicrobiales</taxon>
        <taxon>Verrucomicrobiaceae</taxon>
        <taxon>Prosthecobacter</taxon>
    </lineage>
</organism>
<dbReference type="Gene3D" id="3.40.50.2300">
    <property type="match status" value="2"/>
</dbReference>
<accession>A0A4V3FE98</accession>
<proteinExistence type="inferred from homology"/>
<dbReference type="EMBL" id="SOCA01000016">
    <property type="protein sequence ID" value="TDU63080.1"/>
    <property type="molecule type" value="Genomic_DNA"/>
</dbReference>
<dbReference type="AlphaFoldDB" id="A0A4V3FE98"/>
<dbReference type="InterPro" id="IPR025997">
    <property type="entry name" value="SBP_2_dom"/>
</dbReference>
<evidence type="ECO:0000259" key="4">
    <source>
        <dbReference type="Pfam" id="PF13407"/>
    </source>
</evidence>
<evidence type="ECO:0000256" key="2">
    <source>
        <dbReference type="ARBA" id="ARBA00007639"/>
    </source>
</evidence>
<dbReference type="GO" id="GO:0030246">
    <property type="term" value="F:carbohydrate binding"/>
    <property type="evidence" value="ECO:0007669"/>
    <property type="project" value="TreeGrafter"/>
</dbReference>
<gene>
    <name evidence="5" type="ORF">EI77_04502</name>
</gene>
<sequence length="349" mass="37358">MPVMNARIALVLLSCILSIASGLVISRGKGSPEARREGLVIGLSMDTLKEERWIGDRDLFLAKAKELGAEVLVESANSDDTRQLRDVESLITRGVDALVIIPHNGAAMARAVEMAHAEGIPVLSYDRLITGAETDLYITFDNVKVGEAQAQFIADRLPAQGKLRLIRIYGAKTDNNAVLFKQGQDNILHPLIESGRIEVVFEDWAEDWKPENAKKITNAAITKAGQGIDAILASNDGTAGGAIQALIEEGLAGKVIVTGQDADLAGCQRIVAGTQTMTVYKPLTLLATQAAALAVKLASGRPIIAQEVSDNGKVQVPSVFLPIIAVTKENLRETVVKDGFRAEKDVYGK</sequence>
<dbReference type="Proteomes" id="UP000295662">
    <property type="component" value="Unassembled WGS sequence"/>
</dbReference>
<name>A0A4V3FE98_9BACT</name>
<evidence type="ECO:0000256" key="1">
    <source>
        <dbReference type="ARBA" id="ARBA00004196"/>
    </source>
</evidence>
<dbReference type="InterPro" id="IPR050555">
    <property type="entry name" value="Bact_Solute-Bind_Prot2"/>
</dbReference>